<evidence type="ECO:0000313" key="2">
    <source>
        <dbReference type="Proteomes" id="UP001528920"/>
    </source>
</evidence>
<dbReference type="EMBL" id="JAKJSC010000011">
    <property type="protein sequence ID" value="MDE5420472.1"/>
    <property type="molecule type" value="Genomic_DNA"/>
</dbReference>
<protein>
    <submittedName>
        <fullName evidence="1">Uncharacterized protein</fullName>
    </submittedName>
</protein>
<evidence type="ECO:0000313" key="1">
    <source>
        <dbReference type="EMBL" id="MDE5420472.1"/>
    </source>
</evidence>
<name>A0ABT5VYI7_9BACT</name>
<dbReference type="Proteomes" id="UP001528920">
    <property type="component" value="Unassembled WGS sequence"/>
</dbReference>
<keyword evidence="2" id="KW-1185">Reference proteome</keyword>
<gene>
    <name evidence="1" type="ORF">L3049_20975</name>
</gene>
<accession>A0ABT5VYI7</accession>
<reference evidence="1 2" key="1">
    <citation type="submission" date="2022-01" db="EMBL/GenBank/DDBJ databases">
        <title>Labilibaculum sp. nov, a marine bacterium isolated from Antarctica.</title>
        <authorList>
            <person name="Dai W."/>
        </authorList>
    </citation>
    <scope>NUCLEOTIDE SEQUENCE [LARGE SCALE GENOMIC DNA]</scope>
    <source>
        <strain evidence="1 2">DW002</strain>
    </source>
</reference>
<dbReference type="RefSeq" id="WP_275111803.1">
    <property type="nucleotide sequence ID" value="NZ_JAKJSC010000011.1"/>
</dbReference>
<proteinExistence type="predicted"/>
<comment type="caution">
    <text evidence="1">The sequence shown here is derived from an EMBL/GenBank/DDBJ whole genome shotgun (WGS) entry which is preliminary data.</text>
</comment>
<sequence length="250" mass="29215">MSDQQNLLDHLEEITAVAEEKIQYCRIPYKVFINEAEALHTHASIDLPLLQKVNFDVLKLDRLLSLTGALRTAQSNWETKKTEKQKREEWWRNEAPEMHKLRSKLIDYMGFAFRGNEFLLRKLNGIKEGKSKADMIQDMANLAVLGRENAELLQAINFDLAELDTATQMADEMGSLLGDINGRMYFADDLKLTRDKAYTLCKELVDEIRSYGQFVFRNNDEKRKVYSSKYNRERLSAYRRANVNRHSHLY</sequence>
<organism evidence="1 2">
    <name type="scientific">Paralabilibaculum antarcticum</name>
    <dbReference type="NCBI Taxonomy" id="2912572"/>
    <lineage>
        <taxon>Bacteria</taxon>
        <taxon>Pseudomonadati</taxon>
        <taxon>Bacteroidota</taxon>
        <taxon>Bacteroidia</taxon>
        <taxon>Marinilabiliales</taxon>
        <taxon>Marinifilaceae</taxon>
        <taxon>Paralabilibaculum</taxon>
    </lineage>
</organism>